<evidence type="ECO:0000259" key="11">
    <source>
        <dbReference type="Pfam" id="PF22640"/>
    </source>
</evidence>
<feature type="domain" description="Mannose-6-phosphate isomerase type II C-terminal" evidence="10">
    <location>
        <begin position="356"/>
        <end position="465"/>
    </location>
</feature>
<evidence type="ECO:0000256" key="4">
    <source>
        <dbReference type="ARBA" id="ARBA00022695"/>
    </source>
</evidence>
<dbReference type="FunFam" id="2.60.120.10:FF:000032">
    <property type="entry name" value="Mannose-1-phosphate guanylyltransferase/mannose-6-phosphate isomerase"/>
    <property type="match status" value="1"/>
</dbReference>
<name>A0A1V6M015_9BACT</name>
<evidence type="ECO:0000313" key="12">
    <source>
        <dbReference type="EMBL" id="OQD45686.1"/>
    </source>
</evidence>
<dbReference type="Pfam" id="PF22640">
    <property type="entry name" value="ManC_GMP_beta-helix"/>
    <property type="match status" value="1"/>
</dbReference>
<dbReference type="Proteomes" id="UP000242219">
    <property type="component" value="Unassembled WGS sequence"/>
</dbReference>
<dbReference type="FunFam" id="3.90.550.10:FF:000046">
    <property type="entry name" value="Mannose-1-phosphate guanylyltransferase (GDP)"/>
    <property type="match status" value="1"/>
</dbReference>
<keyword evidence="6" id="KW-0342">GTP-binding</keyword>
<comment type="caution">
    <text evidence="12">The sequence shown here is derived from an EMBL/GenBank/DDBJ whole genome shotgun (WGS) entry which is preliminary data.</text>
</comment>
<dbReference type="InterPro" id="IPR051161">
    <property type="entry name" value="Mannose-6P_isomerase_type2"/>
</dbReference>
<keyword evidence="13" id="KW-1185">Reference proteome</keyword>
<dbReference type="PANTHER" id="PTHR46390:SF1">
    <property type="entry name" value="MANNOSE-1-PHOSPHATE GUANYLYLTRANSFERASE"/>
    <property type="match status" value="1"/>
</dbReference>
<dbReference type="Pfam" id="PF00483">
    <property type="entry name" value="NTP_transferase"/>
    <property type="match status" value="1"/>
</dbReference>
<keyword evidence="4 12" id="KW-0548">Nucleotidyltransferase</keyword>
<dbReference type="EC" id="2.7.7.13" evidence="2"/>
<dbReference type="InterPro" id="IPR011051">
    <property type="entry name" value="RmlC_Cupin_sf"/>
</dbReference>
<evidence type="ECO:0000256" key="5">
    <source>
        <dbReference type="ARBA" id="ARBA00022741"/>
    </source>
</evidence>
<gene>
    <name evidence="12" type="ORF">BIY37_07130</name>
</gene>
<comment type="similarity">
    <text evidence="1 8">Belongs to the mannose-6-phosphate isomerase type 2 family.</text>
</comment>
<keyword evidence="3" id="KW-0808">Transferase</keyword>
<dbReference type="CDD" id="cd02509">
    <property type="entry name" value="GDP-M1P_Guanylyltransferase"/>
    <property type="match status" value="1"/>
</dbReference>
<dbReference type="RefSeq" id="WP_070067136.1">
    <property type="nucleotide sequence ID" value="NZ_MJUW02000078.1"/>
</dbReference>
<dbReference type="EMBL" id="MJUW02000078">
    <property type="protein sequence ID" value="OQD45686.1"/>
    <property type="molecule type" value="Genomic_DNA"/>
</dbReference>
<feature type="domain" description="Nucleotidyl transferase" evidence="9">
    <location>
        <begin position="3"/>
        <end position="286"/>
    </location>
</feature>
<comment type="catalytic activity">
    <reaction evidence="7">
        <text>alpha-D-mannose 1-phosphate + GTP + H(+) = GDP-alpha-D-mannose + diphosphate</text>
        <dbReference type="Rhea" id="RHEA:15229"/>
        <dbReference type="ChEBI" id="CHEBI:15378"/>
        <dbReference type="ChEBI" id="CHEBI:33019"/>
        <dbReference type="ChEBI" id="CHEBI:37565"/>
        <dbReference type="ChEBI" id="CHEBI:57527"/>
        <dbReference type="ChEBI" id="CHEBI:58409"/>
        <dbReference type="EC" id="2.7.7.13"/>
    </reaction>
</comment>
<dbReference type="GO" id="GO:0000271">
    <property type="term" value="P:polysaccharide biosynthetic process"/>
    <property type="evidence" value="ECO:0007669"/>
    <property type="project" value="InterPro"/>
</dbReference>
<dbReference type="InterPro" id="IPR005835">
    <property type="entry name" value="NTP_transferase_dom"/>
</dbReference>
<dbReference type="CDD" id="cd02213">
    <property type="entry name" value="cupin_PMI_typeII_C"/>
    <property type="match status" value="1"/>
</dbReference>
<evidence type="ECO:0000256" key="8">
    <source>
        <dbReference type="RuleBase" id="RU004190"/>
    </source>
</evidence>
<dbReference type="GO" id="GO:0009298">
    <property type="term" value="P:GDP-mannose biosynthetic process"/>
    <property type="evidence" value="ECO:0007669"/>
    <property type="project" value="TreeGrafter"/>
</dbReference>
<dbReference type="GO" id="GO:0005525">
    <property type="term" value="F:GTP binding"/>
    <property type="evidence" value="ECO:0007669"/>
    <property type="project" value="UniProtKB-KW"/>
</dbReference>
<dbReference type="PANTHER" id="PTHR46390">
    <property type="entry name" value="MANNOSE-1-PHOSPHATE GUANYLYLTRANSFERASE"/>
    <property type="match status" value="1"/>
</dbReference>
<proteinExistence type="inferred from homology"/>
<protein>
    <recommendedName>
        <fullName evidence="2">mannose-1-phosphate guanylyltransferase</fullName>
        <ecNumber evidence="2">2.7.7.13</ecNumber>
    </recommendedName>
</protein>
<dbReference type="SUPFAM" id="SSF51182">
    <property type="entry name" value="RmlC-like cupins"/>
    <property type="match status" value="1"/>
</dbReference>
<evidence type="ECO:0000256" key="1">
    <source>
        <dbReference type="ARBA" id="ARBA00006115"/>
    </source>
</evidence>
<dbReference type="Gene3D" id="3.90.550.10">
    <property type="entry name" value="Spore Coat Polysaccharide Biosynthesis Protein SpsA, Chain A"/>
    <property type="match status" value="1"/>
</dbReference>
<evidence type="ECO:0000256" key="3">
    <source>
        <dbReference type="ARBA" id="ARBA00022679"/>
    </source>
</evidence>
<dbReference type="GO" id="GO:0016853">
    <property type="term" value="F:isomerase activity"/>
    <property type="evidence" value="ECO:0007669"/>
    <property type="project" value="UniProtKB-KW"/>
</dbReference>
<accession>A0A1V6M015</accession>
<dbReference type="NCBIfam" id="TIGR01479">
    <property type="entry name" value="GMP_PMI"/>
    <property type="match status" value="1"/>
</dbReference>
<dbReference type="AlphaFoldDB" id="A0A1V6M015"/>
<evidence type="ECO:0000313" key="13">
    <source>
        <dbReference type="Proteomes" id="UP000242219"/>
    </source>
</evidence>
<dbReference type="InterPro" id="IPR054566">
    <property type="entry name" value="ManC/GMP-like_b-helix"/>
</dbReference>
<dbReference type="SUPFAM" id="SSF53448">
    <property type="entry name" value="Nucleotide-diphospho-sugar transferases"/>
    <property type="match status" value="1"/>
</dbReference>
<dbReference type="InterPro" id="IPR014710">
    <property type="entry name" value="RmlC-like_jellyroll"/>
</dbReference>
<evidence type="ECO:0000256" key="7">
    <source>
        <dbReference type="ARBA" id="ARBA00047343"/>
    </source>
</evidence>
<evidence type="ECO:0000256" key="6">
    <source>
        <dbReference type="ARBA" id="ARBA00023134"/>
    </source>
</evidence>
<dbReference type="Pfam" id="PF01050">
    <property type="entry name" value="MannoseP_isomer"/>
    <property type="match status" value="1"/>
</dbReference>
<dbReference type="InterPro" id="IPR006375">
    <property type="entry name" value="Man1P_GuaTrfase/Man6P_Isoase"/>
</dbReference>
<evidence type="ECO:0000256" key="2">
    <source>
        <dbReference type="ARBA" id="ARBA00012387"/>
    </source>
</evidence>
<dbReference type="GO" id="GO:0004475">
    <property type="term" value="F:mannose-1-phosphate guanylyltransferase (GTP) activity"/>
    <property type="evidence" value="ECO:0007669"/>
    <property type="project" value="UniProtKB-EC"/>
</dbReference>
<evidence type="ECO:0000259" key="10">
    <source>
        <dbReference type="Pfam" id="PF01050"/>
    </source>
</evidence>
<feature type="domain" description="MannoseP isomerase/GMP-like beta-helix" evidence="11">
    <location>
        <begin position="293"/>
        <end position="347"/>
    </location>
</feature>
<keyword evidence="5" id="KW-0547">Nucleotide-binding</keyword>
<evidence type="ECO:0000259" key="9">
    <source>
        <dbReference type="Pfam" id="PF00483"/>
    </source>
</evidence>
<dbReference type="InterPro" id="IPR049577">
    <property type="entry name" value="GMPP_N"/>
</dbReference>
<dbReference type="InterPro" id="IPR001538">
    <property type="entry name" value="Man6P_isomerase-2_C"/>
</dbReference>
<dbReference type="Gene3D" id="2.60.120.10">
    <property type="entry name" value="Jelly Rolls"/>
    <property type="match status" value="1"/>
</dbReference>
<sequence>MKTFILAGGGGERLWPLSRNNFPKQFLKLNGNMSLLQQTVDRLLGAVSAKDIIVITNRNYQFHVSSALNSMPRTDGSVSSAHMIPEPLSRNTAPAIALGMKYCKEKLKCTEDEIIFLSPADHIIKPPEAFADQMRHAEKIAQKGYIVTFGIKPDKPETGFGYLKFGDQSLTDGTTKFFKVERFAEKPDRDTAKQYIREGNYYWNSGMFAFRIRTMTEELRRYAPEILKIYHLGYEEMLSQFQQMPSISIDYAVMEKSDKVVALPFDLYWNDVGSWDALFDILDKDEHGNVLQGDVMVLDTKDSFLMGKKRLITAIGLENCLVVETDDAILIAKKGEAQKVKDIVNKLKENARPEAIEQVTTYRPWGNYTVLENGPRYKIKRIVVNPNEKLSLQMHHHRSEHWVVVKGIAKVTTNDRESFIHENESAFIPKSTMHRLENPGKIPLEIIEVQNGEYLGEDDIVRFDDAYGRTGGPAPLPMNLSGEYGKEQAH</sequence>
<organism evidence="12 13">
    <name type="scientific">Candidatus Brocadia sapporoensis</name>
    <dbReference type="NCBI Taxonomy" id="392547"/>
    <lineage>
        <taxon>Bacteria</taxon>
        <taxon>Pseudomonadati</taxon>
        <taxon>Planctomycetota</taxon>
        <taxon>Candidatus Brocadiia</taxon>
        <taxon>Candidatus Brocadiales</taxon>
        <taxon>Candidatus Brocadiaceae</taxon>
        <taxon>Candidatus Brocadia</taxon>
    </lineage>
</organism>
<keyword evidence="12" id="KW-0413">Isomerase</keyword>
<dbReference type="InterPro" id="IPR029044">
    <property type="entry name" value="Nucleotide-diphossugar_trans"/>
</dbReference>
<reference evidence="12 13" key="1">
    <citation type="journal article" date="2016" name="Genome Announc.">
        <title>Draft Genome Sequence of the Anaerobic Ammonium-Oxidizing Bacterium 'Candidatus Brocadia sp. 40'.</title>
        <authorList>
            <person name="Ali M."/>
            <person name="Haroon M.F."/>
            <person name="Narita Y."/>
            <person name="Zhang L."/>
            <person name="Rangel Shaw D."/>
            <person name="Okabe S."/>
            <person name="Saikaly P.E."/>
        </authorList>
    </citation>
    <scope>NUCLEOTIDE SEQUENCE [LARGE SCALE GENOMIC DNA]</scope>
    <source>
        <strain evidence="12 13">40</strain>
    </source>
</reference>